<protein>
    <recommendedName>
        <fullName evidence="8">Exportin-4</fullName>
    </recommendedName>
</protein>
<organism evidence="9 10">
    <name type="scientific">Monoraphidium neglectum</name>
    <dbReference type="NCBI Taxonomy" id="145388"/>
    <lineage>
        <taxon>Eukaryota</taxon>
        <taxon>Viridiplantae</taxon>
        <taxon>Chlorophyta</taxon>
        <taxon>core chlorophytes</taxon>
        <taxon>Chlorophyceae</taxon>
        <taxon>CS clade</taxon>
        <taxon>Sphaeropleales</taxon>
        <taxon>Selenastraceae</taxon>
        <taxon>Monoraphidium</taxon>
    </lineage>
</organism>
<comment type="similarity">
    <text evidence="3">Belongs to the exportin family.</text>
</comment>
<dbReference type="RefSeq" id="XP_013894586.1">
    <property type="nucleotide sequence ID" value="XM_014039132.1"/>
</dbReference>
<keyword evidence="6" id="KW-0653">Protein transport</keyword>
<reference evidence="9 10" key="1">
    <citation type="journal article" date="2013" name="BMC Genomics">
        <title>Reconstruction of the lipid metabolism for the microalga Monoraphidium neglectum from its genome sequence reveals characteristics suitable for biofuel production.</title>
        <authorList>
            <person name="Bogen C."/>
            <person name="Al-Dilaimi A."/>
            <person name="Albersmeier A."/>
            <person name="Wichmann J."/>
            <person name="Grundmann M."/>
            <person name="Rupp O."/>
            <person name="Lauersen K.J."/>
            <person name="Blifernez-Klassen O."/>
            <person name="Kalinowski J."/>
            <person name="Goesmann A."/>
            <person name="Mussgnug J.H."/>
            <person name="Kruse O."/>
        </authorList>
    </citation>
    <scope>NUCLEOTIDE SEQUENCE [LARGE SCALE GENOMIC DNA]</scope>
    <source>
        <strain evidence="9 10">SAG 48.87</strain>
    </source>
</reference>
<gene>
    <name evidence="9" type="ORF">MNEG_12395</name>
</gene>
<dbReference type="SUPFAM" id="SSF48371">
    <property type="entry name" value="ARM repeat"/>
    <property type="match status" value="1"/>
</dbReference>
<evidence type="ECO:0000256" key="5">
    <source>
        <dbReference type="ARBA" id="ARBA00022490"/>
    </source>
</evidence>
<dbReference type="Gene3D" id="1.25.10.10">
    <property type="entry name" value="Leucine-rich Repeat Variant"/>
    <property type="match status" value="1"/>
</dbReference>
<comment type="subcellular location">
    <subcellularLocation>
        <location evidence="2">Cytoplasm</location>
    </subcellularLocation>
    <subcellularLocation>
        <location evidence="1">Nucleus</location>
    </subcellularLocation>
</comment>
<name>A0A0D2M2F6_9CHLO</name>
<dbReference type="GO" id="GO:0005737">
    <property type="term" value="C:cytoplasm"/>
    <property type="evidence" value="ECO:0007669"/>
    <property type="project" value="UniProtKB-SubCell"/>
</dbReference>
<dbReference type="AlphaFoldDB" id="A0A0D2M2F6"/>
<dbReference type="Proteomes" id="UP000054498">
    <property type="component" value="Unassembled WGS sequence"/>
</dbReference>
<dbReference type="PANTHER" id="PTHR12596:SF1">
    <property type="entry name" value="EXPORTIN-4"/>
    <property type="match status" value="1"/>
</dbReference>
<evidence type="ECO:0000256" key="8">
    <source>
        <dbReference type="ARBA" id="ARBA00040444"/>
    </source>
</evidence>
<dbReference type="PANTHER" id="PTHR12596">
    <property type="entry name" value="EXPORTIN 4,7-RELATED"/>
    <property type="match status" value="1"/>
</dbReference>
<proteinExistence type="inferred from homology"/>
<accession>A0A0D2M2F6</accession>
<dbReference type="OrthoDB" id="5548448at2759"/>
<dbReference type="InterPro" id="IPR011989">
    <property type="entry name" value="ARM-like"/>
</dbReference>
<dbReference type="GeneID" id="25729753"/>
<dbReference type="KEGG" id="mng:MNEG_12395"/>
<evidence type="ECO:0000256" key="7">
    <source>
        <dbReference type="ARBA" id="ARBA00023242"/>
    </source>
</evidence>
<dbReference type="GO" id="GO:0006611">
    <property type="term" value="P:protein export from nucleus"/>
    <property type="evidence" value="ECO:0007669"/>
    <property type="project" value="TreeGrafter"/>
</dbReference>
<dbReference type="GO" id="GO:0005049">
    <property type="term" value="F:nuclear export signal receptor activity"/>
    <property type="evidence" value="ECO:0007669"/>
    <property type="project" value="InterPro"/>
</dbReference>
<keyword evidence="4" id="KW-0813">Transport</keyword>
<dbReference type="InterPro" id="IPR016024">
    <property type="entry name" value="ARM-type_fold"/>
</dbReference>
<evidence type="ECO:0000256" key="6">
    <source>
        <dbReference type="ARBA" id="ARBA00022927"/>
    </source>
</evidence>
<keyword evidence="10" id="KW-1185">Reference proteome</keyword>
<evidence type="ECO:0000313" key="10">
    <source>
        <dbReference type="Proteomes" id="UP000054498"/>
    </source>
</evidence>
<dbReference type="EMBL" id="KK103443">
    <property type="protein sequence ID" value="KIY95566.1"/>
    <property type="molecule type" value="Genomic_DNA"/>
</dbReference>
<sequence length="868" mass="87455">MDMEQMLAVIEQACEEFKHPATQPRAEQVLLQFRRSAAPAAACRFILERSASVEARFHAACTLREAAVREWASTAPADRAAQRSYALAYASHHAAEPGLAVVRAALVGAAALMLKRGWGEMAPEERAAFFQEVHASAQPADGPGAAARLRTSLEVLEAVVGEFGLSTATALGLSWDYHERCRAELEASAAGAGGLACCRAAWPGDIGLPLGCDGARRARRPMDLAQLSRSWAQFLQQFFLHALAVARSTAASGAALSGEDAGACRAAMALMASVLNWGFRAGGGGGGGAAAPFGAPPRNGGGAEAAAALRPGQAWAELLLDESSTDWLLALLQTLRGGGSGGGAGQLAEPARQLVVSFCSLVGDVFPRPAPGEAAAAATVGHCARMLRAALPWVTPAGAAVRAALAGDEGEVVDAALSSLAANHKPAALAAAADALAAGGGGPHAFQALEELTRPCLEAGGAAGADAAEPWVADCTDMLLGAWSAILSPQCSYAAAPTGPPAGAAGCAARVFAALVEGALADAAAGAHEDATEEEDVGAGAAARDEWLSRAAALARAAPAESLGLLADRIADNQRALAAAAAAGADVSEHLEALCWLARASAHALADSGAGETPLPPEALLLALAAPGAAGAAAGAAAERLSCALLELCGLCLSPGATAAGACSPRLMETALWAAARWADTYLLPEEEPLPEPLEARFGAAGGGGRAAVELLASSANRCLTGYPGEAELQGVVTGALLPALVRRRAVCAALLGCEPWRQLGGAFAAREAVLARTLPQKQQRALARSLCAAAAGFEAGDSTANGGGGDGGAQQQQARDHQRQQAACYVHGLMEPAARELGALAALVPPQLAAAAERADVQLQLCTPPCI</sequence>
<evidence type="ECO:0000313" key="9">
    <source>
        <dbReference type="EMBL" id="KIY95566.1"/>
    </source>
</evidence>
<dbReference type="GO" id="GO:0005643">
    <property type="term" value="C:nuclear pore"/>
    <property type="evidence" value="ECO:0007669"/>
    <property type="project" value="TreeGrafter"/>
</dbReference>
<dbReference type="InterPro" id="IPR044189">
    <property type="entry name" value="XPO4/7-like"/>
</dbReference>
<evidence type="ECO:0000256" key="3">
    <source>
        <dbReference type="ARBA" id="ARBA00009466"/>
    </source>
</evidence>
<dbReference type="STRING" id="145388.A0A0D2M2F6"/>
<keyword evidence="7" id="KW-0539">Nucleus</keyword>
<evidence type="ECO:0000256" key="4">
    <source>
        <dbReference type="ARBA" id="ARBA00022448"/>
    </source>
</evidence>
<evidence type="ECO:0000256" key="1">
    <source>
        <dbReference type="ARBA" id="ARBA00004123"/>
    </source>
</evidence>
<evidence type="ECO:0000256" key="2">
    <source>
        <dbReference type="ARBA" id="ARBA00004496"/>
    </source>
</evidence>
<keyword evidence="5" id="KW-0963">Cytoplasm</keyword>